<accession>A0A481VTK3</accession>
<feature type="region of interest" description="Disordered" evidence="1">
    <location>
        <begin position="39"/>
        <end position="58"/>
    </location>
</feature>
<reference evidence="3 4" key="1">
    <citation type="submission" date="2019-02" db="EMBL/GenBank/DDBJ databases">
        <authorList>
            <person name="Martinez-Pineda D."/>
            <person name="Wolyniak M.J."/>
            <person name="Kistler A."/>
            <person name="Garlena R.A."/>
            <person name="Russell D.A."/>
            <person name="Pope W.H."/>
            <person name="Jacobs-Sera D."/>
            <person name="Hatfull G.F."/>
        </authorList>
    </citation>
    <scope>NUCLEOTIDE SEQUENCE [LARGE SCALE GENOMIC DNA]</scope>
</reference>
<organism evidence="3 4">
    <name type="scientific">Mycobacterium phage Veracruz</name>
    <dbReference type="NCBI Taxonomy" id="2530154"/>
    <lineage>
        <taxon>Viruses</taxon>
        <taxon>Duplodnaviria</taxon>
        <taxon>Heunggongvirae</taxon>
        <taxon>Uroviricota</taxon>
        <taxon>Caudoviricetes</taxon>
        <taxon>Veracruzvirus</taxon>
        <taxon>Veracruzvirus veracruz</taxon>
    </lineage>
</organism>
<evidence type="ECO:0000256" key="1">
    <source>
        <dbReference type="SAM" id="MobiDB-lite"/>
    </source>
</evidence>
<dbReference type="RefSeq" id="YP_010060312.1">
    <property type="nucleotide sequence ID" value="NC_054770.1"/>
</dbReference>
<gene>
    <name evidence="3" type="primary">36</name>
    <name evidence="3" type="ORF">SEA_VERACRUZ_36</name>
</gene>
<sequence length="94" mass="9988">MSPDWFMTWPGAAITMLVTLVVFVALTWVVSLVTVRSVELPEGPEGPPGPPGPVGVKGEPGWLSIDGLPDGAKVALWDSDYNLLWSGVVQGTDR</sequence>
<keyword evidence="2" id="KW-0472">Membrane</keyword>
<dbReference type="KEGG" id="vg:64868169"/>
<feature type="compositionally biased region" description="Pro residues" evidence="1">
    <location>
        <begin position="44"/>
        <end position="53"/>
    </location>
</feature>
<proteinExistence type="predicted"/>
<dbReference type="Gene3D" id="1.20.5.320">
    <property type="entry name" value="6-Phosphogluconate Dehydrogenase, domain 3"/>
    <property type="match status" value="1"/>
</dbReference>
<dbReference type="GeneID" id="64868169"/>
<keyword evidence="2" id="KW-0812">Transmembrane</keyword>
<protein>
    <submittedName>
        <fullName evidence="3">Uncharacterized protein</fullName>
    </submittedName>
</protein>
<dbReference type="EMBL" id="MK524496">
    <property type="protein sequence ID" value="QBI96921.1"/>
    <property type="molecule type" value="Genomic_DNA"/>
</dbReference>
<evidence type="ECO:0000256" key="2">
    <source>
        <dbReference type="SAM" id="Phobius"/>
    </source>
</evidence>
<feature type="transmembrane region" description="Helical" evidence="2">
    <location>
        <begin position="12"/>
        <end position="35"/>
    </location>
</feature>
<keyword evidence="4" id="KW-1185">Reference proteome</keyword>
<name>A0A481VTK3_9CAUD</name>
<evidence type="ECO:0000313" key="4">
    <source>
        <dbReference type="Proteomes" id="UP000292543"/>
    </source>
</evidence>
<dbReference type="Proteomes" id="UP000292543">
    <property type="component" value="Segment"/>
</dbReference>
<evidence type="ECO:0000313" key="3">
    <source>
        <dbReference type="EMBL" id="QBI96921.1"/>
    </source>
</evidence>
<keyword evidence="2" id="KW-1133">Transmembrane helix</keyword>